<accession>A0A347ZPN0</accession>
<dbReference type="InterPro" id="IPR011051">
    <property type="entry name" value="RmlC_Cupin_sf"/>
</dbReference>
<name>A0A347ZPN0_9CHLR</name>
<gene>
    <name evidence="2" type="ORF">DFR64_3075</name>
</gene>
<dbReference type="PANTHER" id="PTHR43346">
    <property type="entry name" value="LIGAND BINDING DOMAIN PROTEIN, PUTATIVE (AFU_ORTHOLOGUE AFUA_6G14370)-RELATED"/>
    <property type="match status" value="1"/>
</dbReference>
<dbReference type="GO" id="GO:0016853">
    <property type="term" value="F:isomerase activity"/>
    <property type="evidence" value="ECO:0007669"/>
    <property type="project" value="UniProtKB-KW"/>
</dbReference>
<dbReference type="Pfam" id="PF07883">
    <property type="entry name" value="Cupin_2"/>
    <property type="match status" value="1"/>
</dbReference>
<sequence length="136" mass="15399">MNVKPMKVNPYEVEPIILSQRINYKLIDPTTVGSKNLTFGMVVVEPEGICEPGHDHEEQEEIFFCLSGEGVVLIGDDKAEWNIKPNDAVFIPPHTYHNLKNPYKFPLCVLWIQSPAGWVFDKHPDLKKLAEKGVEG</sequence>
<evidence type="ECO:0000313" key="3">
    <source>
        <dbReference type="Proteomes" id="UP000256388"/>
    </source>
</evidence>
<keyword evidence="2" id="KW-0413">Isomerase</keyword>
<dbReference type="InterPro" id="IPR052538">
    <property type="entry name" value="Flavonoid_dioxygenase-like"/>
</dbReference>
<evidence type="ECO:0000313" key="2">
    <source>
        <dbReference type="EMBL" id="REG04724.1"/>
    </source>
</evidence>
<evidence type="ECO:0000259" key="1">
    <source>
        <dbReference type="Pfam" id="PF07883"/>
    </source>
</evidence>
<dbReference type="Gene3D" id="2.60.120.10">
    <property type="entry name" value="Jelly Rolls"/>
    <property type="match status" value="1"/>
</dbReference>
<keyword evidence="3" id="KW-1185">Reference proteome</keyword>
<dbReference type="RefSeq" id="WP_116226318.1">
    <property type="nucleotide sequence ID" value="NZ_QUMS01000006.1"/>
</dbReference>
<dbReference type="SUPFAM" id="SSF51182">
    <property type="entry name" value="RmlC-like cupins"/>
    <property type="match status" value="1"/>
</dbReference>
<reference evidence="2 3" key="1">
    <citation type="submission" date="2018-08" db="EMBL/GenBank/DDBJ databases">
        <title>Genomic Encyclopedia of Type Strains, Phase IV (KMG-IV): sequencing the most valuable type-strain genomes for metagenomic binning, comparative biology and taxonomic classification.</title>
        <authorList>
            <person name="Goeker M."/>
        </authorList>
    </citation>
    <scope>NUCLEOTIDE SEQUENCE [LARGE SCALE GENOMIC DNA]</scope>
    <source>
        <strain evidence="2 3">DSM 23923</strain>
    </source>
</reference>
<proteinExistence type="predicted"/>
<protein>
    <submittedName>
        <fullName evidence="2">Mannose-6-phosphate isomerase-like protein (Cupin superfamily)</fullName>
    </submittedName>
</protein>
<dbReference type="Proteomes" id="UP000256388">
    <property type="component" value="Unassembled WGS sequence"/>
</dbReference>
<dbReference type="InterPro" id="IPR014710">
    <property type="entry name" value="RmlC-like_jellyroll"/>
</dbReference>
<dbReference type="PANTHER" id="PTHR43346:SF1">
    <property type="entry name" value="QUERCETIN 2,3-DIOXYGENASE-RELATED"/>
    <property type="match status" value="1"/>
</dbReference>
<organism evidence="2 3">
    <name type="scientific">Pelolinea submarina</name>
    <dbReference type="NCBI Taxonomy" id="913107"/>
    <lineage>
        <taxon>Bacteria</taxon>
        <taxon>Bacillati</taxon>
        <taxon>Chloroflexota</taxon>
        <taxon>Anaerolineae</taxon>
        <taxon>Anaerolineales</taxon>
        <taxon>Anaerolineaceae</taxon>
        <taxon>Pelolinea</taxon>
    </lineage>
</organism>
<dbReference type="AlphaFoldDB" id="A0A347ZPN0"/>
<dbReference type="EMBL" id="QUMS01000006">
    <property type="protein sequence ID" value="REG04724.1"/>
    <property type="molecule type" value="Genomic_DNA"/>
</dbReference>
<feature type="domain" description="Cupin type-2" evidence="1">
    <location>
        <begin position="41"/>
        <end position="112"/>
    </location>
</feature>
<comment type="caution">
    <text evidence="2">The sequence shown here is derived from an EMBL/GenBank/DDBJ whole genome shotgun (WGS) entry which is preliminary data.</text>
</comment>
<dbReference type="InterPro" id="IPR013096">
    <property type="entry name" value="Cupin_2"/>
</dbReference>